<name>A0ABQ5P3Q0_9ACTN</name>
<evidence type="ECO:0000313" key="11">
    <source>
        <dbReference type="Proteomes" id="UP001291653"/>
    </source>
</evidence>
<comment type="caution">
    <text evidence="10">The sequence shown here is derived from an EMBL/GenBank/DDBJ whole genome shotgun (WGS) entry which is preliminary data.</text>
</comment>
<dbReference type="RefSeq" id="WP_323449077.1">
    <property type="nucleotide sequence ID" value="NZ_BSBI01000009.1"/>
</dbReference>
<keyword evidence="2" id="KW-0902">Two-component regulatory system</keyword>
<dbReference type="CDD" id="cd15831">
    <property type="entry name" value="BTAD"/>
    <property type="match status" value="1"/>
</dbReference>
<dbReference type="Pfam" id="PF03704">
    <property type="entry name" value="BTAD"/>
    <property type="match status" value="1"/>
</dbReference>
<dbReference type="SMART" id="SM01043">
    <property type="entry name" value="BTAD"/>
    <property type="match status" value="1"/>
</dbReference>
<keyword evidence="6" id="KW-0802">TPR repeat</keyword>
<evidence type="ECO:0000313" key="10">
    <source>
        <dbReference type="EMBL" id="GLF97073.1"/>
    </source>
</evidence>
<reference evidence="10 11" key="1">
    <citation type="submission" date="2022-10" db="EMBL/GenBank/DDBJ databases">
        <title>Draft genome sequence of Streptomyces sp. YSPA8.</title>
        <authorList>
            <person name="Moriuchi R."/>
            <person name="Dohra H."/>
            <person name="Yamamura H."/>
            <person name="Kodani S."/>
        </authorList>
    </citation>
    <scope>NUCLEOTIDE SEQUENCE [LARGE SCALE GENOMIC DNA]</scope>
    <source>
        <strain evidence="10 11">YSPA8</strain>
    </source>
</reference>
<dbReference type="EMBL" id="BSBI01000009">
    <property type="protein sequence ID" value="GLF97073.1"/>
    <property type="molecule type" value="Genomic_DNA"/>
</dbReference>
<evidence type="ECO:0000256" key="7">
    <source>
        <dbReference type="PROSITE-ProRule" id="PRU01091"/>
    </source>
</evidence>
<dbReference type="InterPro" id="IPR001867">
    <property type="entry name" value="OmpR/PhoB-type_DNA-bd"/>
</dbReference>
<evidence type="ECO:0000256" key="8">
    <source>
        <dbReference type="SAM" id="MobiDB-lite"/>
    </source>
</evidence>
<evidence type="ECO:0000256" key="6">
    <source>
        <dbReference type="PROSITE-ProRule" id="PRU00339"/>
    </source>
</evidence>
<dbReference type="Proteomes" id="UP001291653">
    <property type="component" value="Unassembled WGS sequence"/>
</dbReference>
<dbReference type="InterPro" id="IPR036388">
    <property type="entry name" value="WH-like_DNA-bd_sf"/>
</dbReference>
<evidence type="ECO:0000259" key="9">
    <source>
        <dbReference type="PROSITE" id="PS51755"/>
    </source>
</evidence>
<dbReference type="Pfam" id="PF00486">
    <property type="entry name" value="Trans_reg_C"/>
    <property type="match status" value="1"/>
</dbReference>
<organism evidence="10 11">
    <name type="scientific">Streptomyces yaizuensis</name>
    <dbReference type="NCBI Taxonomy" id="2989713"/>
    <lineage>
        <taxon>Bacteria</taxon>
        <taxon>Bacillati</taxon>
        <taxon>Actinomycetota</taxon>
        <taxon>Actinomycetes</taxon>
        <taxon>Kitasatosporales</taxon>
        <taxon>Streptomycetaceae</taxon>
        <taxon>Streptomyces</taxon>
    </lineage>
</organism>
<feature type="region of interest" description="Disordered" evidence="8">
    <location>
        <begin position="315"/>
        <end position="344"/>
    </location>
</feature>
<gene>
    <name evidence="10" type="ORF">SYYSPA8_22270</name>
</gene>
<feature type="repeat" description="TPR" evidence="6">
    <location>
        <begin position="886"/>
        <end position="919"/>
    </location>
</feature>
<dbReference type="InterPro" id="IPR011990">
    <property type="entry name" value="TPR-like_helical_dom_sf"/>
</dbReference>
<feature type="compositionally biased region" description="Gly residues" evidence="8">
    <location>
        <begin position="315"/>
        <end position="325"/>
    </location>
</feature>
<evidence type="ECO:0000256" key="4">
    <source>
        <dbReference type="ARBA" id="ARBA00023125"/>
    </source>
</evidence>
<dbReference type="Gene3D" id="3.40.50.300">
    <property type="entry name" value="P-loop containing nucleotide triphosphate hydrolases"/>
    <property type="match status" value="1"/>
</dbReference>
<feature type="region of interest" description="Disordered" evidence="8">
    <location>
        <begin position="262"/>
        <end position="301"/>
    </location>
</feature>
<dbReference type="InterPro" id="IPR005158">
    <property type="entry name" value="BTAD"/>
</dbReference>
<dbReference type="SMART" id="SM00028">
    <property type="entry name" value="TPR"/>
    <property type="match status" value="6"/>
</dbReference>
<dbReference type="PANTHER" id="PTHR35807:SF1">
    <property type="entry name" value="TRANSCRIPTIONAL REGULATOR REDD"/>
    <property type="match status" value="1"/>
</dbReference>
<keyword evidence="4 7" id="KW-0238">DNA-binding</keyword>
<evidence type="ECO:0000256" key="2">
    <source>
        <dbReference type="ARBA" id="ARBA00023012"/>
    </source>
</evidence>
<dbReference type="PROSITE" id="PS51755">
    <property type="entry name" value="OMPR_PHOB"/>
    <property type="match status" value="1"/>
</dbReference>
<keyword evidence="5" id="KW-0804">Transcription</keyword>
<dbReference type="SUPFAM" id="SSF46894">
    <property type="entry name" value="C-terminal effector domain of the bipartite response regulators"/>
    <property type="match status" value="1"/>
</dbReference>
<accession>A0ABQ5P3Q0</accession>
<dbReference type="PANTHER" id="PTHR35807">
    <property type="entry name" value="TRANSCRIPTIONAL REGULATOR REDD-RELATED"/>
    <property type="match status" value="1"/>
</dbReference>
<dbReference type="SUPFAM" id="SSF48452">
    <property type="entry name" value="TPR-like"/>
    <property type="match status" value="3"/>
</dbReference>
<evidence type="ECO:0000256" key="3">
    <source>
        <dbReference type="ARBA" id="ARBA00023015"/>
    </source>
</evidence>
<dbReference type="Pfam" id="PF13424">
    <property type="entry name" value="TPR_12"/>
    <property type="match status" value="1"/>
</dbReference>
<dbReference type="InterPro" id="IPR051677">
    <property type="entry name" value="AfsR-DnrI-RedD_regulator"/>
</dbReference>
<protein>
    <submittedName>
        <fullName evidence="10">Tetratricopeptide repeat protein</fullName>
    </submittedName>
</protein>
<dbReference type="SMART" id="SM00862">
    <property type="entry name" value="Trans_reg_C"/>
    <property type="match status" value="1"/>
</dbReference>
<dbReference type="InterPro" id="IPR019734">
    <property type="entry name" value="TPR_rpt"/>
</dbReference>
<sequence length="1075" mass="115515">MEILLLGPVGLRSGGAGDGSGGAGARLELGSDKERTLLAALALEPGRPVSVDTLVDRLWDDDPPPQARGNLHVYVSRLRRRLRAAGDLPDGPVPRIVTRAHTYALETDPGCVDWCRFQRLTDTPQDGGDDERTAERLAHAELMWRGEALAGLPGLWAESVRRTLAERRIAVAAARIGARLRLGHFADVVGELTALSDRRPGDEALLGQLMLAYYGSGRYTEALLVHQRARQLLRHEFGAVPGPELNRIHRGVLDRVPARELARGGTPVSPAGGRAAQEPSAPAGALARQGQLPPRNLPHQPRLVGRRAELGRLLGGVAGRDGGAGTEDDATTDTGADTGGGSGGGSGAVITLEAVTGMAGVGKTSLAVHIAEQLAAYYPDGQLYLDLRAHSPAQEPLTPAAALATLLRLIGADAQQIPAELEERSALWRTMLAGRRIVVVLDDVAGADQVRPLLAGGSSALTIITSRRHLSGLPHALSIPLDVLPEEDAVALFRSFAGAERTGDITGITRIVHLCDCLPLAIELVANRFRARTSWTLATLEDRLTRTSGRLAEIRDAHLNLSGPFQLSYRTLTGPQRMAFRRLALHPGDDITADAAAALLGLPLADTERLLEDLCTCHLLQEPAPERYRNHDLVSEFAFALAELEDPEELRAQALRRLIDFWLHMADQADRIAYPRRLRLGPAKDTDPPARWKSPEAAKEWFSTERGNLLAVARAARTADHPESAARLAYAISGFLEAECHWQDAEEVLRYAVDHWTTTGDRPALCRALIQSTTVQARTSHYPEAAAYGERALDTARATGDTEAEAEALRTLGELRCMIGENRAALVLLQKAFGIKAVHGDTWDKARGYNNIAIALLQLGEHERAMDHFSKALTGFQESADNLSMAKTCNNIGDLFTIMGNLDSAHRSYRKALAIFESSGSRLDQAITRNNISGLLIASGDPLAALPLCLAALEEFTSLGDRLGVVESRLSAGEACRALGREGHAIAHLREAAAVAGAIGATPYRIRALLLRGQAEYAEGQAEAACRSLESARATAERAGRADEEAESRRILAEIHRSLAAKNTAHEGQGRSADA</sequence>
<evidence type="ECO:0000256" key="5">
    <source>
        <dbReference type="ARBA" id="ARBA00023163"/>
    </source>
</evidence>
<feature type="domain" description="OmpR/PhoB-type" evidence="9">
    <location>
        <begin position="1"/>
        <end position="107"/>
    </location>
</feature>
<dbReference type="Gene3D" id="1.25.40.10">
    <property type="entry name" value="Tetratricopeptide repeat domain"/>
    <property type="match status" value="2"/>
</dbReference>
<proteinExistence type="inferred from homology"/>
<feature type="repeat" description="TPR" evidence="6">
    <location>
        <begin position="846"/>
        <end position="879"/>
    </location>
</feature>
<keyword evidence="11" id="KW-1185">Reference proteome</keyword>
<dbReference type="Gene3D" id="1.10.10.10">
    <property type="entry name" value="Winged helix-like DNA-binding domain superfamily/Winged helix DNA-binding domain"/>
    <property type="match status" value="1"/>
</dbReference>
<dbReference type="InterPro" id="IPR016032">
    <property type="entry name" value="Sig_transdc_resp-reg_C-effctor"/>
</dbReference>
<dbReference type="PRINTS" id="PR00364">
    <property type="entry name" value="DISEASERSIST"/>
</dbReference>
<evidence type="ECO:0000256" key="1">
    <source>
        <dbReference type="ARBA" id="ARBA00005820"/>
    </source>
</evidence>
<comment type="similarity">
    <text evidence="1">Belongs to the AfsR/DnrI/RedD regulatory family.</text>
</comment>
<dbReference type="SUPFAM" id="SSF52540">
    <property type="entry name" value="P-loop containing nucleoside triphosphate hydrolases"/>
    <property type="match status" value="1"/>
</dbReference>
<feature type="DNA-binding region" description="OmpR/PhoB-type" evidence="7">
    <location>
        <begin position="1"/>
        <end position="107"/>
    </location>
</feature>
<dbReference type="PROSITE" id="PS50005">
    <property type="entry name" value="TPR"/>
    <property type="match status" value="2"/>
</dbReference>
<keyword evidence="3" id="KW-0805">Transcription regulation</keyword>
<dbReference type="InterPro" id="IPR027417">
    <property type="entry name" value="P-loop_NTPase"/>
</dbReference>